<protein>
    <submittedName>
        <fullName evidence="1">Uncharacterized protein</fullName>
    </submittedName>
</protein>
<evidence type="ECO:0000313" key="1">
    <source>
        <dbReference type="EMBL" id="JAH65376.1"/>
    </source>
</evidence>
<dbReference type="AlphaFoldDB" id="A0A0E9UI09"/>
<dbReference type="EMBL" id="GBXM01043201">
    <property type="protein sequence ID" value="JAH65376.1"/>
    <property type="molecule type" value="Transcribed_RNA"/>
</dbReference>
<accession>A0A0E9UI09</accession>
<reference evidence="1" key="2">
    <citation type="journal article" date="2015" name="Fish Shellfish Immunol.">
        <title>Early steps in the European eel (Anguilla anguilla)-Vibrio vulnificus interaction in the gills: Role of the RtxA13 toxin.</title>
        <authorList>
            <person name="Callol A."/>
            <person name="Pajuelo D."/>
            <person name="Ebbesson L."/>
            <person name="Teles M."/>
            <person name="MacKenzie S."/>
            <person name="Amaro C."/>
        </authorList>
    </citation>
    <scope>NUCLEOTIDE SEQUENCE</scope>
</reference>
<proteinExistence type="predicted"/>
<organism evidence="1">
    <name type="scientific">Anguilla anguilla</name>
    <name type="common">European freshwater eel</name>
    <name type="synonym">Muraena anguilla</name>
    <dbReference type="NCBI Taxonomy" id="7936"/>
    <lineage>
        <taxon>Eukaryota</taxon>
        <taxon>Metazoa</taxon>
        <taxon>Chordata</taxon>
        <taxon>Craniata</taxon>
        <taxon>Vertebrata</taxon>
        <taxon>Euteleostomi</taxon>
        <taxon>Actinopterygii</taxon>
        <taxon>Neopterygii</taxon>
        <taxon>Teleostei</taxon>
        <taxon>Anguilliformes</taxon>
        <taxon>Anguillidae</taxon>
        <taxon>Anguilla</taxon>
    </lineage>
</organism>
<name>A0A0E9UI09_ANGAN</name>
<sequence>MQPLIYLNKKEKCCLYLVSNEAMSLKYHTVTVTLFMPVAL</sequence>
<reference evidence="1" key="1">
    <citation type="submission" date="2014-11" db="EMBL/GenBank/DDBJ databases">
        <authorList>
            <person name="Amaro Gonzalez C."/>
        </authorList>
    </citation>
    <scope>NUCLEOTIDE SEQUENCE</scope>
</reference>